<feature type="region of interest" description="Disordered" evidence="1">
    <location>
        <begin position="1"/>
        <end position="23"/>
    </location>
</feature>
<gene>
    <name evidence="4" type="primary">fxsT_2</name>
    <name evidence="4" type="ORF">GCM10022416_16270</name>
</gene>
<feature type="compositionally biased region" description="Basic and acidic residues" evidence="1">
    <location>
        <begin position="95"/>
        <end position="109"/>
    </location>
</feature>
<dbReference type="Proteomes" id="UP001500266">
    <property type="component" value="Unassembled WGS sequence"/>
</dbReference>
<name>A0ABP7YDE1_9ACTN</name>
<proteinExistence type="predicted"/>
<feature type="compositionally biased region" description="Low complexity" evidence="1">
    <location>
        <begin position="38"/>
        <end position="48"/>
    </location>
</feature>
<comment type="caution">
    <text evidence="4">The sequence shown here is derived from an EMBL/GenBank/DDBJ whole genome shotgun (WGS) entry which is preliminary data.</text>
</comment>
<dbReference type="InterPro" id="IPR027417">
    <property type="entry name" value="P-loop_NTPase"/>
</dbReference>
<dbReference type="Pfam" id="PF13374">
    <property type="entry name" value="TPR_10"/>
    <property type="match status" value="3"/>
</dbReference>
<dbReference type="PANTHER" id="PTHR46082:SF6">
    <property type="entry name" value="AAA+ ATPASE DOMAIN-CONTAINING PROTEIN-RELATED"/>
    <property type="match status" value="1"/>
</dbReference>
<evidence type="ECO:0000256" key="1">
    <source>
        <dbReference type="SAM" id="MobiDB-lite"/>
    </source>
</evidence>
<dbReference type="Pfam" id="PF25000">
    <property type="entry name" value="DUF7779"/>
    <property type="match status" value="1"/>
</dbReference>
<dbReference type="InterPro" id="IPR011990">
    <property type="entry name" value="TPR-like_helical_dom_sf"/>
</dbReference>
<feature type="region of interest" description="Disordered" evidence="1">
    <location>
        <begin position="436"/>
        <end position="455"/>
    </location>
</feature>
<sequence>MNEPTTRAPARPKAPDAPRQRPVWFEVSDAIWLAGHMAAAAAASDTAAPPSPEPPPSAATPPTGRSPAGSGDERPANGRAGPDPAAGRLGAGGEARAHAPPPHEHRPAREPAGVPSSLNGFTFGSPARPARPGERTNGRHVRVPRPGGLPGDDPFAGVHPLPDRRRIEQALRPFRKPVPSVHGDPELNDEATAVRAAQDDLWLPETRPALERWLDLDVVVDDGPLSALTRPVADAFIDCVGRVGAFRTVHTYLLDTDRPGLADPLLRPTGRPSAARPASGLIGRGRRERRLLVVLTDGVGRAWHSGTAQRLLAGWARQVPLVVINLLARRQWRRTGLVTRPARLYASAPAAANRFYRVRYPSAPWGDGAPPRPPTGRPAGDDPWPPTGCDTAAPGPSQVHIPVIELTPGQLAGWARFVAAPHGSWLGAVAVCDTRSVGQSPSWHPDDDEDTAAPPASASELVRRFRAAVSPTVFSLAVHLAAAPLNAPVMRLVQRTMLPQSRPSDLAEVVGSGLVRRVGTGRAPGSEAPEEVTLDFVPGVRDELLANGRRSDTTQVLLMVGRHLGDRVAGLRDLMAMVTEPEQAEPPEIGAELVPFAVPTLHVLRALAGPYLRAARELESRLLGSTGGNGSAAATPNVDQRSATPPLDTGEAGRNGPMQTQMLDAAAADGAVVTRDVPKSPPLGVGVTIRNIPQVTDRKPSDPPPVWGNVPPQNISFTGREELLEQLHERLSQGTTAVLPQALHGMGGVGKSQIAIEYVYRHTADYDLIWWIRSERPGQIQQDLAELAAALNLPVSQEVNIAVPAVREALRLGRPYRNWLLIFDNAEELEEVRQFFPTNGPGKILVTSRNQAWTKVANSLEVDVFAREESKALLRLRGPEISDEAADELAEVLGDLPLAIAQAAVWLAETGMPVDEYLHLFKEKHDKAAELLHDAAPAPYELPVAAAWNVSLDRLRSREPAALRLLQVCAFFAPEPISLRLLSGARNVEGPPELLEALGDPIRLGRAIRAINQYALAKINHKHNTIQLHRLVQRVLVSQLDPDEAALLRRCGHQLMAKFDPEDPVVPTNWQRYADLLPHVLYSRVVESDDVWARQLVLNEIDFLFQWGDNKGFLELAQDAVSTWTRTLGPDHDQTLAAEIKLGVALRLHGRFEEAYQHHVRVFETQKRAHGPDDERTLQARQYVTANLRYLGQFKQALEHDRQNYETLRRLYGPEDPMTLQQAHLYAISLRLNGDFQAALDLDRETYQHLVTIFGETHGRALSSLAAIAVDEMESGDYETARDLTRQNVERLKANFGSDFTGLAEAMTALSVMERKAGAHQRALELSTEAIERYRTHYGPSHPGRIAASLNHAVNLRQVGQLEEAIKLARETGQDFLRTFGPDHPNTATADVNLAVALRLNGQPEEARRLNESALEVLSRVLGPDHPRAIVCAINLASDHYALGNHREALERDRATLEQAQRVLGESHPTALACEYNLSLDLRAVGEEQEAAARSSHAIDNMRRVHGPKHPATLSAQQGKRADCDIYPIPV</sequence>
<dbReference type="Gene3D" id="1.25.40.10">
    <property type="entry name" value="Tetratricopeptide repeat domain"/>
    <property type="match status" value="2"/>
</dbReference>
<dbReference type="Gene3D" id="3.40.50.300">
    <property type="entry name" value="P-loop containing nucleotide triphosphate hydrolases"/>
    <property type="match status" value="1"/>
</dbReference>
<dbReference type="InterPro" id="IPR002182">
    <property type="entry name" value="NB-ARC"/>
</dbReference>
<feature type="compositionally biased region" description="Low complexity" evidence="1">
    <location>
        <begin position="1"/>
        <end position="11"/>
    </location>
</feature>
<dbReference type="EMBL" id="BAABDO010000015">
    <property type="protein sequence ID" value="GAA4134506.1"/>
    <property type="molecule type" value="Genomic_DNA"/>
</dbReference>
<feature type="compositionally biased region" description="Pro residues" evidence="1">
    <location>
        <begin position="49"/>
        <end position="59"/>
    </location>
</feature>
<reference evidence="5" key="1">
    <citation type="journal article" date="2019" name="Int. J. Syst. Evol. Microbiol.">
        <title>The Global Catalogue of Microorganisms (GCM) 10K type strain sequencing project: providing services to taxonomists for standard genome sequencing and annotation.</title>
        <authorList>
            <consortium name="The Broad Institute Genomics Platform"/>
            <consortium name="The Broad Institute Genome Sequencing Center for Infectious Disease"/>
            <person name="Wu L."/>
            <person name="Ma J."/>
        </authorList>
    </citation>
    <scope>NUCLEOTIDE SEQUENCE [LARGE SCALE GENOMIC DNA]</scope>
    <source>
        <strain evidence="5">JCM 17316</strain>
    </source>
</reference>
<organism evidence="4 5">
    <name type="scientific">Actinomadura keratinilytica</name>
    <dbReference type="NCBI Taxonomy" id="547461"/>
    <lineage>
        <taxon>Bacteria</taxon>
        <taxon>Bacillati</taxon>
        <taxon>Actinomycetota</taxon>
        <taxon>Actinomycetes</taxon>
        <taxon>Streptosporangiales</taxon>
        <taxon>Thermomonosporaceae</taxon>
        <taxon>Actinomadura</taxon>
    </lineage>
</organism>
<dbReference type="RefSeq" id="WP_345018972.1">
    <property type="nucleotide sequence ID" value="NZ_BAABDO010000015.1"/>
</dbReference>
<dbReference type="Pfam" id="PF13424">
    <property type="entry name" value="TPR_12"/>
    <property type="match status" value="1"/>
</dbReference>
<evidence type="ECO:0000259" key="2">
    <source>
        <dbReference type="Pfam" id="PF00931"/>
    </source>
</evidence>
<dbReference type="SUPFAM" id="SSF52540">
    <property type="entry name" value="P-loop containing nucleoside triphosphate hydrolases"/>
    <property type="match status" value="1"/>
</dbReference>
<keyword evidence="5" id="KW-1185">Reference proteome</keyword>
<evidence type="ECO:0000313" key="4">
    <source>
        <dbReference type="EMBL" id="GAA4134506.1"/>
    </source>
</evidence>
<feature type="region of interest" description="Disordered" evidence="1">
    <location>
        <begin position="38"/>
        <end position="154"/>
    </location>
</feature>
<feature type="domain" description="NB-ARC" evidence="2">
    <location>
        <begin position="721"/>
        <end position="875"/>
    </location>
</feature>
<feature type="region of interest" description="Disordered" evidence="1">
    <location>
        <begin position="363"/>
        <end position="389"/>
    </location>
</feature>
<dbReference type="PANTHER" id="PTHR46082">
    <property type="entry name" value="ATP/GTP-BINDING PROTEIN-RELATED"/>
    <property type="match status" value="1"/>
</dbReference>
<accession>A0ABP7YDE1</accession>
<feature type="region of interest" description="Disordered" evidence="1">
    <location>
        <begin position="626"/>
        <end position="657"/>
    </location>
</feature>
<protein>
    <submittedName>
        <fullName evidence="4">FxSxx-COOH system tetratricopeptide repeat protein</fullName>
    </submittedName>
</protein>
<dbReference type="InterPro" id="IPR053137">
    <property type="entry name" value="NLR-like"/>
</dbReference>
<evidence type="ECO:0000313" key="5">
    <source>
        <dbReference type="Proteomes" id="UP001500266"/>
    </source>
</evidence>
<feature type="domain" description="DUF7779" evidence="3">
    <location>
        <begin position="957"/>
        <end position="1044"/>
    </location>
</feature>
<dbReference type="NCBIfam" id="NF040586">
    <property type="entry name" value="FxSxx_TPR"/>
    <property type="match status" value="1"/>
</dbReference>
<dbReference type="NCBIfam" id="NF041121">
    <property type="entry name" value="SAV_2336_NTERM"/>
    <property type="match status" value="1"/>
</dbReference>
<dbReference type="SUPFAM" id="SSF48452">
    <property type="entry name" value="TPR-like"/>
    <property type="match status" value="3"/>
</dbReference>
<dbReference type="InterPro" id="IPR047738">
    <property type="entry name" value="SAV_2336-like_N"/>
</dbReference>
<evidence type="ECO:0000259" key="3">
    <source>
        <dbReference type="Pfam" id="PF25000"/>
    </source>
</evidence>
<dbReference type="Pfam" id="PF00931">
    <property type="entry name" value="NB-ARC"/>
    <property type="match status" value="1"/>
</dbReference>
<dbReference type="InterPro" id="IPR056681">
    <property type="entry name" value="DUF7779"/>
</dbReference>